<evidence type="ECO:0008006" key="3">
    <source>
        <dbReference type="Google" id="ProtNLM"/>
    </source>
</evidence>
<evidence type="ECO:0000313" key="2">
    <source>
        <dbReference type="Proteomes" id="UP001143543"/>
    </source>
</evidence>
<dbReference type="Proteomes" id="UP001143543">
    <property type="component" value="Unassembled WGS sequence"/>
</dbReference>
<dbReference type="EMBL" id="BRVO01000003">
    <property type="protein sequence ID" value="GLB50282.1"/>
    <property type="molecule type" value="Genomic_DNA"/>
</dbReference>
<reference evidence="1" key="1">
    <citation type="submission" date="2022-07" db="EMBL/GenBank/DDBJ databases">
        <title>Taxonomy of Novel Oxalotrophic and Methylotrophic Bacteria.</title>
        <authorList>
            <person name="Sahin N."/>
            <person name="Tani A."/>
        </authorList>
    </citation>
    <scope>NUCLEOTIDE SEQUENCE</scope>
    <source>
        <strain evidence="1">Y10</strain>
    </source>
</reference>
<name>A0ABQ5MLK2_9FLAO</name>
<protein>
    <recommendedName>
        <fullName evidence="3">Lipoprotein</fullName>
    </recommendedName>
</protein>
<proteinExistence type="predicted"/>
<accession>A0ABQ5MLK2</accession>
<sequence>MYVVTLLITLGMFTACSDSDDASGSINQEEAAAETIINAMSPETGGAITQTDEAVVKASTIEDAAKQTDEPTISCGVAYANEVTLAGTQGGVTYYVGADWNWMLSCTVFGVPETFTMSFSSSRQYTSNRMTSDDDSVGEIAVSGLELLSNVFVVNSEVINSGNQISTLGNGYDLNSTINITISNLTYDKATLEILSGSANVSFSGTFNGTSSEIYGGTVEFLGSKNAVLNMNNGNSYPFSW</sequence>
<evidence type="ECO:0000313" key="1">
    <source>
        <dbReference type="EMBL" id="GLB50282.1"/>
    </source>
</evidence>
<keyword evidence="2" id="KW-1185">Reference proteome</keyword>
<gene>
    <name evidence="1" type="ORF">Y10_26500</name>
</gene>
<organism evidence="1 2">
    <name type="scientific">Neptunitalea lumnitzerae</name>
    <dbReference type="NCBI Taxonomy" id="2965509"/>
    <lineage>
        <taxon>Bacteria</taxon>
        <taxon>Pseudomonadati</taxon>
        <taxon>Bacteroidota</taxon>
        <taxon>Flavobacteriia</taxon>
        <taxon>Flavobacteriales</taxon>
        <taxon>Flavobacteriaceae</taxon>
        <taxon>Neptunitalea</taxon>
    </lineage>
</organism>
<comment type="caution">
    <text evidence="1">The sequence shown here is derived from an EMBL/GenBank/DDBJ whole genome shotgun (WGS) entry which is preliminary data.</text>
</comment>